<dbReference type="SUPFAM" id="SSF52540">
    <property type="entry name" value="P-loop containing nucleoside triphosphate hydrolases"/>
    <property type="match status" value="1"/>
</dbReference>
<gene>
    <name evidence="1" type="ORF">U27_05894</name>
</gene>
<accession>A0A081C2W4</accession>
<dbReference type="STRING" id="1499967.U27_05894"/>
<keyword evidence="2" id="KW-1185">Reference proteome</keyword>
<dbReference type="AlphaFoldDB" id="A0A081C2W4"/>
<evidence type="ECO:0008006" key="3">
    <source>
        <dbReference type="Google" id="ProtNLM"/>
    </source>
</evidence>
<dbReference type="PANTHER" id="PTHR34301">
    <property type="entry name" value="DNA-BINDING PROTEIN-RELATED"/>
    <property type="match status" value="1"/>
</dbReference>
<organism evidence="1">
    <name type="scientific">Vecturithrix granuli</name>
    <dbReference type="NCBI Taxonomy" id="1499967"/>
    <lineage>
        <taxon>Bacteria</taxon>
        <taxon>Candidatus Moduliflexota</taxon>
        <taxon>Candidatus Vecturitrichia</taxon>
        <taxon>Candidatus Vecturitrichales</taxon>
        <taxon>Candidatus Vecturitrichaceae</taxon>
        <taxon>Candidatus Vecturithrix</taxon>
    </lineage>
</organism>
<dbReference type="Gene3D" id="3.40.50.300">
    <property type="entry name" value="P-loop containing nucleotide triphosphate hydrolases"/>
    <property type="match status" value="1"/>
</dbReference>
<name>A0A081C2W4_VECG1</name>
<evidence type="ECO:0000313" key="2">
    <source>
        <dbReference type="Proteomes" id="UP000030661"/>
    </source>
</evidence>
<sequence>MWNDRNEKQQSMKHVVRNFCCYRERARNYLTACLYLTYRDPIIFDDHKHYAANLQTQPMAAYQKPKRTFEEAGLVDPKTSYYVTLEHVVNTRNQDIYTMIDLGRYFSIFAPRQSGKTSFLYRICEELRDNLSYIPILLSFQTYKNLDVPGFYAQIQIDLYAQILQRLQTEKNPPITEVEMYLASHPLTNHAAFFRLFENLSLHLPSQRIVLFIDEFDGIPRQELENFLTTLRELYQKYKTQEYKALHSVGLVGIRNITKLIVGGVSPFNIADQVKLPPFTLNNVRDLYAQYTTETNQPFTGEAIQRVYESTAGQVWLVNRLGTILTVNIKPDTVEPITAGDVDLAVNTLLLERNSHFDNLVEKAKLYRETFISIVFNGVQYNPDDEDQSWLEQYGLIREAHDQAVVANAIYQQRFVRAFFKETQVETDISYSGYFTPDGFLDMDAVLADFEEYIMRIGVRAFYDRQKPYESTGQFLLTAWLYQFVQGGQGELRYEPSIGLGWMDILLTYHGRKYIFETKLNRYKLQTTIDKAVEQLSKKYLLPERADEGYVVIFDLKTPVGELHEPQRSVRQGKEIVSIIIGIGES</sequence>
<dbReference type="HOGENOM" id="CLU_038452_0_0_0"/>
<dbReference type="Pfam" id="PF14516">
    <property type="entry name" value="AAA_35"/>
    <property type="match status" value="1"/>
</dbReference>
<evidence type="ECO:0000313" key="1">
    <source>
        <dbReference type="EMBL" id="GAK58919.1"/>
    </source>
</evidence>
<dbReference type="eggNOG" id="COG1672">
    <property type="taxonomic scope" value="Bacteria"/>
</dbReference>
<dbReference type="InterPro" id="IPR027417">
    <property type="entry name" value="P-loop_NTPase"/>
</dbReference>
<dbReference type="EMBL" id="DF820468">
    <property type="protein sequence ID" value="GAK58919.1"/>
    <property type="molecule type" value="Genomic_DNA"/>
</dbReference>
<reference evidence="1" key="1">
    <citation type="journal article" date="2015" name="PeerJ">
        <title>First genomic representation of candidate bacterial phylum KSB3 points to enhanced environmental sensing as a trigger of wastewater bulking.</title>
        <authorList>
            <person name="Sekiguchi Y."/>
            <person name="Ohashi A."/>
            <person name="Parks D.H."/>
            <person name="Yamauchi T."/>
            <person name="Tyson G.W."/>
            <person name="Hugenholtz P."/>
        </authorList>
    </citation>
    <scope>NUCLEOTIDE SEQUENCE [LARGE SCALE GENOMIC DNA]</scope>
</reference>
<dbReference type="PANTHER" id="PTHR34301:SF8">
    <property type="entry name" value="ATPASE DOMAIN-CONTAINING PROTEIN"/>
    <property type="match status" value="1"/>
</dbReference>
<protein>
    <recommendedName>
        <fullName evidence="3">AAA-ATPase-like domain-containing protein</fullName>
    </recommendedName>
</protein>
<dbReference type="Proteomes" id="UP000030661">
    <property type="component" value="Unassembled WGS sequence"/>
</dbReference>
<proteinExistence type="predicted"/>